<dbReference type="AlphaFoldDB" id="A0A8T0I4V5"/>
<evidence type="ECO:0000313" key="3">
    <source>
        <dbReference type="Proteomes" id="UP000822688"/>
    </source>
</evidence>
<comment type="caution">
    <text evidence="2">The sequence shown here is derived from an EMBL/GenBank/DDBJ whole genome shotgun (WGS) entry which is preliminary data.</text>
</comment>
<gene>
    <name evidence="2" type="ORF">KC19_5G205500</name>
</gene>
<proteinExistence type="predicted"/>
<keyword evidence="3" id="KW-1185">Reference proteome</keyword>
<evidence type="ECO:0008006" key="4">
    <source>
        <dbReference type="Google" id="ProtNLM"/>
    </source>
</evidence>
<accession>A0A8T0I4V5</accession>
<dbReference type="Proteomes" id="UP000822688">
    <property type="component" value="Chromosome 5"/>
</dbReference>
<sequence length="109" mass="12842">MNLILGFSFIFSISVSSFRTCWRKCAAWFWFRRKVQLKEAFRSSWTAQEVFYSSSVSVWGSGKDVWACLPAVHYCFDFRVLGWIAFFGADSWQSRLQLKQDFSIVLRAR</sequence>
<keyword evidence="1" id="KW-0732">Signal</keyword>
<name>A0A8T0I4V5_CERPU</name>
<evidence type="ECO:0000256" key="1">
    <source>
        <dbReference type="SAM" id="SignalP"/>
    </source>
</evidence>
<protein>
    <recommendedName>
        <fullName evidence="4">Secreted protein</fullName>
    </recommendedName>
</protein>
<reference evidence="2" key="1">
    <citation type="submission" date="2020-06" db="EMBL/GenBank/DDBJ databases">
        <title>WGS assembly of Ceratodon purpureus strain R40.</title>
        <authorList>
            <person name="Carey S.B."/>
            <person name="Jenkins J."/>
            <person name="Shu S."/>
            <person name="Lovell J.T."/>
            <person name="Sreedasyam A."/>
            <person name="Maumus F."/>
            <person name="Tiley G.P."/>
            <person name="Fernandez-Pozo N."/>
            <person name="Barry K."/>
            <person name="Chen C."/>
            <person name="Wang M."/>
            <person name="Lipzen A."/>
            <person name="Daum C."/>
            <person name="Saski C.A."/>
            <person name="Payton A.C."/>
            <person name="Mcbreen J.C."/>
            <person name="Conrad R.E."/>
            <person name="Kollar L.M."/>
            <person name="Olsson S."/>
            <person name="Huttunen S."/>
            <person name="Landis J.B."/>
            <person name="Wickett N.J."/>
            <person name="Johnson M.G."/>
            <person name="Rensing S.A."/>
            <person name="Grimwood J."/>
            <person name="Schmutz J."/>
            <person name="Mcdaniel S.F."/>
        </authorList>
    </citation>
    <scope>NUCLEOTIDE SEQUENCE</scope>
    <source>
        <strain evidence="2">R40</strain>
    </source>
</reference>
<dbReference type="EMBL" id="CM026425">
    <property type="protein sequence ID" value="KAG0578107.1"/>
    <property type="molecule type" value="Genomic_DNA"/>
</dbReference>
<feature type="chain" id="PRO_5035795473" description="Secreted protein" evidence="1">
    <location>
        <begin position="18"/>
        <end position="109"/>
    </location>
</feature>
<organism evidence="2 3">
    <name type="scientific">Ceratodon purpureus</name>
    <name type="common">Fire moss</name>
    <name type="synonym">Dicranum purpureum</name>
    <dbReference type="NCBI Taxonomy" id="3225"/>
    <lineage>
        <taxon>Eukaryota</taxon>
        <taxon>Viridiplantae</taxon>
        <taxon>Streptophyta</taxon>
        <taxon>Embryophyta</taxon>
        <taxon>Bryophyta</taxon>
        <taxon>Bryophytina</taxon>
        <taxon>Bryopsida</taxon>
        <taxon>Dicranidae</taxon>
        <taxon>Pseudoditrichales</taxon>
        <taxon>Ditrichaceae</taxon>
        <taxon>Ceratodon</taxon>
    </lineage>
</organism>
<evidence type="ECO:0000313" key="2">
    <source>
        <dbReference type="EMBL" id="KAG0578107.1"/>
    </source>
</evidence>
<feature type="signal peptide" evidence="1">
    <location>
        <begin position="1"/>
        <end position="17"/>
    </location>
</feature>